<sequence length="144" mass="15831">MYGTVNELCARLMQCFKSDELMTLIIWTKEDVLAVLDDESVTEETAADIVQQISGLDAQHDYGVSLETLQAVLANIREEEKQARVATVPAAALETAIRVAWDFMRLEDAQNGEGASARRFPAETAALCRISALLREQNGGESKI</sequence>
<proteinExistence type="predicted"/>
<dbReference type="EMBL" id="WKLC01001150">
    <property type="protein sequence ID" value="MSE17396.1"/>
    <property type="molecule type" value="Genomic_DNA"/>
</dbReference>
<name>A0A7X2MQC7_ENTAG</name>
<dbReference type="Pfam" id="PF07128">
    <property type="entry name" value="DUF1380"/>
    <property type="match status" value="1"/>
</dbReference>
<comment type="caution">
    <text evidence="1">The sequence shown here is derived from an EMBL/GenBank/DDBJ whole genome shotgun (WGS) entry which is preliminary data.</text>
</comment>
<reference evidence="1 2" key="1">
    <citation type="submission" date="2019-11" db="EMBL/GenBank/DDBJ databases">
        <title>Draft Genome Sequence of Plant Growth-Promoting Rhizosphere-Associated Bacteria.</title>
        <authorList>
            <person name="Vasilyev I.Y."/>
            <person name="Radchenko V."/>
            <person name="Ilnitskaya E.V."/>
        </authorList>
    </citation>
    <scope>NUCLEOTIDE SEQUENCE [LARGE SCALE GENOMIC DNA]</scope>
    <source>
        <strain evidence="1 2">VRA_MhP_f</strain>
    </source>
</reference>
<dbReference type="Proteomes" id="UP000461948">
    <property type="component" value="Unassembled WGS sequence"/>
</dbReference>
<protein>
    <submittedName>
        <fullName evidence="1">DUF1380 domain-containing protein</fullName>
    </submittedName>
</protein>
<gene>
    <name evidence="1" type="ORF">GKC49_20525</name>
</gene>
<accession>A0A7X2MQC7</accession>
<organism evidence="1 2">
    <name type="scientific">Enterobacter agglomerans</name>
    <name type="common">Erwinia herbicola</name>
    <name type="synonym">Pantoea agglomerans</name>
    <dbReference type="NCBI Taxonomy" id="549"/>
    <lineage>
        <taxon>Bacteria</taxon>
        <taxon>Pseudomonadati</taxon>
        <taxon>Pseudomonadota</taxon>
        <taxon>Gammaproteobacteria</taxon>
        <taxon>Enterobacterales</taxon>
        <taxon>Erwiniaceae</taxon>
        <taxon>Pantoea</taxon>
        <taxon>Pantoea agglomerans group</taxon>
    </lineage>
</organism>
<dbReference type="InterPro" id="IPR009811">
    <property type="entry name" value="DUF1380"/>
</dbReference>
<evidence type="ECO:0000313" key="2">
    <source>
        <dbReference type="Proteomes" id="UP000461948"/>
    </source>
</evidence>
<evidence type="ECO:0000313" key="1">
    <source>
        <dbReference type="EMBL" id="MSE17396.1"/>
    </source>
</evidence>
<dbReference type="AlphaFoldDB" id="A0A7X2MQC7"/>